<gene>
    <name evidence="1" type="ORF">A2175_01140</name>
</gene>
<dbReference type="InterPro" id="IPR029044">
    <property type="entry name" value="Nucleotide-diphossugar_trans"/>
</dbReference>
<name>A0A1G2E150_9BACT</name>
<dbReference type="AlphaFoldDB" id="A0A1G2E150"/>
<dbReference type="SUPFAM" id="SSF53448">
    <property type="entry name" value="Nucleotide-diphospho-sugar transferases"/>
    <property type="match status" value="1"/>
</dbReference>
<dbReference type="GO" id="GO:0008781">
    <property type="term" value="F:N-acylneuraminate cytidylyltransferase activity"/>
    <property type="evidence" value="ECO:0007669"/>
    <property type="project" value="TreeGrafter"/>
</dbReference>
<dbReference type="PANTHER" id="PTHR21485:SF6">
    <property type="entry name" value="N-ACYLNEURAMINATE CYTIDYLYLTRANSFERASE-RELATED"/>
    <property type="match status" value="1"/>
</dbReference>
<dbReference type="Pfam" id="PF02348">
    <property type="entry name" value="CTP_transf_3"/>
    <property type="match status" value="1"/>
</dbReference>
<comment type="caution">
    <text evidence="1">The sequence shown here is derived from an EMBL/GenBank/DDBJ whole genome shotgun (WGS) entry which is preliminary data.</text>
</comment>
<dbReference type="CDD" id="cd02513">
    <property type="entry name" value="CMP-NeuAc_Synthase"/>
    <property type="match status" value="1"/>
</dbReference>
<evidence type="ECO:0000313" key="2">
    <source>
        <dbReference type="Proteomes" id="UP000176755"/>
    </source>
</evidence>
<dbReference type="InterPro" id="IPR003329">
    <property type="entry name" value="Cytidylyl_trans"/>
</dbReference>
<accession>A0A1G2E150</accession>
<dbReference type="STRING" id="1801663.A2175_01140"/>
<dbReference type="InterPro" id="IPR050793">
    <property type="entry name" value="CMP-NeuNAc_synthase"/>
</dbReference>
<reference evidence="1 2" key="1">
    <citation type="journal article" date="2016" name="Nat. Commun.">
        <title>Thousands of microbial genomes shed light on interconnected biogeochemical processes in an aquifer system.</title>
        <authorList>
            <person name="Anantharaman K."/>
            <person name="Brown C.T."/>
            <person name="Hug L.A."/>
            <person name="Sharon I."/>
            <person name="Castelle C.J."/>
            <person name="Probst A.J."/>
            <person name="Thomas B.C."/>
            <person name="Singh A."/>
            <person name="Wilkins M.J."/>
            <person name="Karaoz U."/>
            <person name="Brodie E.L."/>
            <person name="Williams K.H."/>
            <person name="Hubbard S.S."/>
            <person name="Banfield J.F."/>
        </authorList>
    </citation>
    <scope>NUCLEOTIDE SEQUENCE [LARGE SCALE GENOMIC DNA]</scope>
</reference>
<evidence type="ECO:0000313" key="1">
    <source>
        <dbReference type="EMBL" id="OGZ18888.1"/>
    </source>
</evidence>
<dbReference type="Gene3D" id="3.90.550.10">
    <property type="entry name" value="Spore Coat Polysaccharide Biosynthesis Protein SpsA, Chain A"/>
    <property type="match status" value="1"/>
</dbReference>
<protein>
    <submittedName>
        <fullName evidence="1">Cytidylyltransferase</fullName>
    </submittedName>
</protein>
<keyword evidence="1" id="KW-0548">Nucleotidyltransferase</keyword>
<dbReference type="Proteomes" id="UP000176755">
    <property type="component" value="Unassembled WGS sequence"/>
</dbReference>
<organism evidence="1 2">
    <name type="scientific">Candidatus Nealsonbacteria bacterium RBG_13_42_11</name>
    <dbReference type="NCBI Taxonomy" id="1801663"/>
    <lineage>
        <taxon>Bacteria</taxon>
        <taxon>Candidatus Nealsoniibacteriota</taxon>
    </lineage>
</organism>
<sequence length="253" mass="28624">MSKSNNNKKIIALIPARGGSKGIPKKNIIDLGGFPLIAYSIITAKMSKHISRIIVSTDSPEIAEIAKRYGAEVPFLRPAEFATDTANDLGVVKHAVNWLKENENFEPEYLVFLRPVTPLREPELIDKAVEILLSRQEATCLRSGHEIRESPYKLFGKEGDFFVGLFPGDSRPEYYNLPRQSFPSVYQPDGYVDIWKTKTIAETGMLHGPKILAFIAPDAGELDKIKDLDFIKFNLEKGNYKIYEYLKNKFKLN</sequence>
<dbReference type="EMBL" id="MHLY01000005">
    <property type="protein sequence ID" value="OGZ18888.1"/>
    <property type="molecule type" value="Genomic_DNA"/>
</dbReference>
<proteinExistence type="predicted"/>
<dbReference type="PANTHER" id="PTHR21485">
    <property type="entry name" value="HAD SUPERFAMILY MEMBERS CMAS AND KDSC"/>
    <property type="match status" value="1"/>
</dbReference>
<keyword evidence="1" id="KW-0808">Transferase</keyword>